<dbReference type="AlphaFoldDB" id="A0A6M4GQM6"/>
<keyword evidence="4" id="KW-1185">Reference proteome</keyword>
<dbReference type="EC" id="2.1.1.163" evidence="3"/>
<dbReference type="Pfam" id="PF13649">
    <property type="entry name" value="Methyltransf_25"/>
    <property type="match status" value="1"/>
</dbReference>
<dbReference type="SUPFAM" id="SSF53335">
    <property type="entry name" value="S-adenosyl-L-methionine-dependent methyltransferases"/>
    <property type="match status" value="1"/>
</dbReference>
<evidence type="ECO:0000313" key="3">
    <source>
        <dbReference type="EMBL" id="QJR09649.1"/>
    </source>
</evidence>
<evidence type="ECO:0000259" key="2">
    <source>
        <dbReference type="Pfam" id="PF13649"/>
    </source>
</evidence>
<gene>
    <name evidence="3" type="ORF">DSM104443_00698</name>
</gene>
<accession>A0A6M4GQM6</accession>
<protein>
    <submittedName>
        <fullName evidence="3">2-methoxy-6-polyprenyl-1,4-benzoquinol methylase, mitochondrial</fullName>
        <ecNumber evidence="3">2.1.1.163</ecNumber>
    </submittedName>
</protein>
<keyword evidence="1 3" id="KW-0808">Transferase</keyword>
<dbReference type="GO" id="GO:0032259">
    <property type="term" value="P:methylation"/>
    <property type="evidence" value="ECO:0007669"/>
    <property type="project" value="UniProtKB-KW"/>
</dbReference>
<dbReference type="Proteomes" id="UP000501534">
    <property type="component" value="Chromosome"/>
</dbReference>
<dbReference type="Gene3D" id="3.40.50.150">
    <property type="entry name" value="Vaccinia Virus protein VP39"/>
    <property type="match status" value="1"/>
</dbReference>
<reference evidence="3 4" key="1">
    <citation type="submission" date="2020-04" db="EMBL/GenBank/DDBJ databases">
        <title>Usitatibacter rugosus gen. nov., sp. nov. and Usitatibacter palustris sp. nov., novel members of Usitatibacteraceae fam. nov. within the order Nitrosomonadales isolated from soil.</title>
        <authorList>
            <person name="Huber K.J."/>
            <person name="Neumann-Schaal M."/>
            <person name="Geppert A."/>
            <person name="Luckner M."/>
            <person name="Wanner G."/>
            <person name="Overmann J."/>
        </authorList>
    </citation>
    <scope>NUCLEOTIDE SEQUENCE [LARGE SCALE GENOMIC DNA]</scope>
    <source>
        <strain evidence="3 4">0125_3</strain>
    </source>
</reference>
<dbReference type="CDD" id="cd02440">
    <property type="entry name" value="AdoMet_MTases"/>
    <property type="match status" value="1"/>
</dbReference>
<dbReference type="EMBL" id="CP053069">
    <property type="protein sequence ID" value="QJR09649.1"/>
    <property type="molecule type" value="Genomic_DNA"/>
</dbReference>
<name>A0A6M4GQM6_9PROT</name>
<dbReference type="InterPro" id="IPR041698">
    <property type="entry name" value="Methyltransf_25"/>
</dbReference>
<evidence type="ECO:0000313" key="4">
    <source>
        <dbReference type="Proteomes" id="UP000501534"/>
    </source>
</evidence>
<feature type="domain" description="Methyltransferase" evidence="2">
    <location>
        <begin position="51"/>
        <end position="142"/>
    </location>
</feature>
<evidence type="ECO:0000256" key="1">
    <source>
        <dbReference type="ARBA" id="ARBA00022679"/>
    </source>
</evidence>
<proteinExistence type="predicted"/>
<sequence>MADVKSFAPHLEKYYARRAGEYEKIYEKPERQAELAWLRERIPRAVEGRKVLEVACGTGYWTQFLAKKARAVYACDINEPVLEIAREKGLPPSVHFFKADAVTLEGVPTGCNAAFAGFWWSHVKKADLAKFVERLATRLEPGATVVILDNQFHEQSSTPLSRRDAEGNTYQVRKLANGDEYEILKNFPTPEELTEAVRGVAREATLETLQYYWLLHFTLK</sequence>
<keyword evidence="3" id="KW-0489">Methyltransferase</keyword>
<organism evidence="3 4">
    <name type="scientific">Usitatibacter rugosus</name>
    <dbReference type="NCBI Taxonomy" id="2732067"/>
    <lineage>
        <taxon>Bacteria</taxon>
        <taxon>Pseudomonadati</taxon>
        <taxon>Pseudomonadota</taxon>
        <taxon>Betaproteobacteria</taxon>
        <taxon>Nitrosomonadales</taxon>
        <taxon>Usitatibacteraceae</taxon>
        <taxon>Usitatibacter</taxon>
    </lineage>
</organism>
<dbReference type="KEGG" id="uru:DSM104443_00698"/>
<dbReference type="GO" id="GO:0043770">
    <property type="term" value="F:demethylmenaquinone methyltransferase activity"/>
    <property type="evidence" value="ECO:0007669"/>
    <property type="project" value="UniProtKB-EC"/>
</dbReference>
<dbReference type="InterPro" id="IPR029063">
    <property type="entry name" value="SAM-dependent_MTases_sf"/>
</dbReference>
<dbReference type="RefSeq" id="WP_171089536.1">
    <property type="nucleotide sequence ID" value="NZ_CP053069.1"/>
</dbReference>
<dbReference type="PANTHER" id="PTHR43861">
    <property type="entry name" value="TRANS-ACONITATE 2-METHYLTRANSFERASE-RELATED"/>
    <property type="match status" value="1"/>
</dbReference>